<dbReference type="Proteomes" id="UP000620025">
    <property type="component" value="Unassembled WGS sequence"/>
</dbReference>
<dbReference type="InterPro" id="IPR015797">
    <property type="entry name" value="NUDIX_hydrolase-like_dom_sf"/>
</dbReference>
<comment type="cofactor">
    <cofactor evidence="1">
        <name>Mg(2+)</name>
        <dbReference type="ChEBI" id="CHEBI:18420"/>
    </cofactor>
</comment>
<proteinExistence type="predicted"/>
<name>A0ABR9BYW9_9PSED</name>
<organism evidence="4 5">
    <name type="scientific">Pseudomonas coleopterorum</name>
    <dbReference type="NCBI Taxonomy" id="1605838"/>
    <lineage>
        <taxon>Bacteria</taxon>
        <taxon>Pseudomonadati</taxon>
        <taxon>Pseudomonadota</taxon>
        <taxon>Gammaproteobacteria</taxon>
        <taxon>Pseudomonadales</taxon>
        <taxon>Pseudomonadaceae</taxon>
        <taxon>Pseudomonas</taxon>
    </lineage>
</organism>
<reference evidence="4 5" key="1">
    <citation type="journal article" date="2020" name="FEMS Microbiol. Ecol.">
        <title>Temporal dynamics of bacterial communities during seed development and maturation.</title>
        <authorList>
            <person name="Chesneau G."/>
            <person name="Torres-Cortes G."/>
            <person name="Briand M."/>
            <person name="Darrasse A."/>
            <person name="Preveaux A."/>
            <person name="Marais C."/>
            <person name="Jacques M.A."/>
            <person name="Shade A."/>
            <person name="Barret M."/>
        </authorList>
    </citation>
    <scope>NUCLEOTIDE SEQUENCE [LARGE SCALE GENOMIC DNA]</scope>
    <source>
        <strain evidence="4 5">CFBP13599</strain>
    </source>
</reference>
<dbReference type="PROSITE" id="PS51462">
    <property type="entry name" value="NUDIX"/>
    <property type="match status" value="1"/>
</dbReference>
<keyword evidence="5" id="KW-1185">Reference proteome</keyword>
<comment type="caution">
    <text evidence="4">The sequence shown here is derived from an EMBL/GenBank/DDBJ whole genome shotgun (WGS) entry which is preliminary data.</text>
</comment>
<dbReference type="PROSITE" id="PS00893">
    <property type="entry name" value="NUDIX_BOX"/>
    <property type="match status" value="1"/>
</dbReference>
<evidence type="ECO:0000256" key="1">
    <source>
        <dbReference type="ARBA" id="ARBA00001946"/>
    </source>
</evidence>
<dbReference type="RefSeq" id="WP_122477614.1">
    <property type="nucleotide sequence ID" value="NZ_JACYWY010000001.1"/>
</dbReference>
<accession>A0ABR9BYW9</accession>
<evidence type="ECO:0000313" key="4">
    <source>
        <dbReference type="EMBL" id="MBD8769722.1"/>
    </source>
</evidence>
<feature type="domain" description="Nudix hydrolase" evidence="3">
    <location>
        <begin position="1"/>
        <end position="127"/>
    </location>
</feature>
<evidence type="ECO:0000259" key="3">
    <source>
        <dbReference type="PROSITE" id="PS51462"/>
    </source>
</evidence>
<dbReference type="EMBL" id="JACYWZ010000003">
    <property type="protein sequence ID" value="MBD8769722.1"/>
    <property type="molecule type" value="Genomic_DNA"/>
</dbReference>
<dbReference type="Pfam" id="PF00293">
    <property type="entry name" value="NUDIX"/>
    <property type="match status" value="1"/>
</dbReference>
<dbReference type="Gene3D" id="3.90.79.10">
    <property type="entry name" value="Nucleoside Triphosphate Pyrophosphohydrolase"/>
    <property type="match status" value="1"/>
</dbReference>
<protein>
    <submittedName>
        <fullName evidence="4">NUDIX domain-containing protein</fullName>
    </submittedName>
</protein>
<dbReference type="CDD" id="cd04663">
    <property type="entry name" value="NUDIX_Hydrolase"/>
    <property type="match status" value="1"/>
</dbReference>
<keyword evidence="2" id="KW-0378">Hydrolase</keyword>
<dbReference type="SUPFAM" id="SSF55811">
    <property type="entry name" value="Nudix"/>
    <property type="match status" value="1"/>
</dbReference>
<dbReference type="InterPro" id="IPR000086">
    <property type="entry name" value="NUDIX_hydrolase_dom"/>
</dbReference>
<gene>
    <name evidence="4" type="ORF">IFT38_09220</name>
</gene>
<evidence type="ECO:0000313" key="5">
    <source>
        <dbReference type="Proteomes" id="UP000620025"/>
    </source>
</evidence>
<dbReference type="InterPro" id="IPR020084">
    <property type="entry name" value="NUDIX_hydrolase_CS"/>
</dbReference>
<sequence>MKACPVVIRYREGLEVLAFEHPLAGLQLVKGTVEEGETSAAAAGRELFEEAGIRARVVLDLGTWQYTGTGEIWMFHQCEAIGELADHWVHYCQDDQGHRFRFFWHRLASQPDERWHKTFRDALHFLRSRLAVETCRE</sequence>
<evidence type="ECO:0000256" key="2">
    <source>
        <dbReference type="ARBA" id="ARBA00022801"/>
    </source>
</evidence>